<comment type="caution">
    <text evidence="3">The sequence shown here is derived from an EMBL/GenBank/DDBJ whole genome shotgun (WGS) entry which is preliminary data.</text>
</comment>
<evidence type="ECO:0000259" key="2">
    <source>
        <dbReference type="Pfam" id="PF09994"/>
    </source>
</evidence>
<reference evidence="3" key="1">
    <citation type="journal article" date="2021" name="Nat. Commun.">
        <title>Genetic determinants of endophytism in the Arabidopsis root mycobiome.</title>
        <authorList>
            <person name="Mesny F."/>
            <person name="Miyauchi S."/>
            <person name="Thiergart T."/>
            <person name="Pickel B."/>
            <person name="Atanasova L."/>
            <person name="Karlsson M."/>
            <person name="Huettel B."/>
            <person name="Barry K.W."/>
            <person name="Haridas S."/>
            <person name="Chen C."/>
            <person name="Bauer D."/>
            <person name="Andreopoulos W."/>
            <person name="Pangilinan J."/>
            <person name="LaButti K."/>
            <person name="Riley R."/>
            <person name="Lipzen A."/>
            <person name="Clum A."/>
            <person name="Drula E."/>
            <person name="Henrissat B."/>
            <person name="Kohler A."/>
            <person name="Grigoriev I.V."/>
            <person name="Martin F.M."/>
            <person name="Hacquard S."/>
        </authorList>
    </citation>
    <scope>NUCLEOTIDE SEQUENCE</scope>
    <source>
        <strain evidence="3">MPI-CAGE-CH-0235</strain>
    </source>
</reference>
<dbReference type="AlphaFoldDB" id="A0A8K0SS54"/>
<feature type="region of interest" description="Disordered" evidence="1">
    <location>
        <begin position="454"/>
        <end position="484"/>
    </location>
</feature>
<dbReference type="SUPFAM" id="SSF53474">
    <property type="entry name" value="alpha/beta-Hydrolases"/>
    <property type="match status" value="1"/>
</dbReference>
<feature type="domain" description="T6SS Phospholipase effector Tle1-like catalytic" evidence="2">
    <location>
        <begin position="32"/>
        <end position="388"/>
    </location>
</feature>
<evidence type="ECO:0000256" key="1">
    <source>
        <dbReference type="SAM" id="MobiDB-lite"/>
    </source>
</evidence>
<sequence>MSCALPPSWTTDDEDRFEPCAHLSPDTDTHKKRLIVCCDGTWNNSNAASGKLTNVSHISSTISHMCCNGMSQVVYYHPGPGTEESWVAKKLGGLLGQGALGDIADTYRFICDNYCPGDEIVLIGFSRGAFIARSVAGMVCSIGLLNSHGLAHFGEIFRDYQSFSKWNSDTKFDPKVHLTSLNMANEDHLGYEEMRLNPGTMVYQPEGTPAEREAKLNVKKKEIFESMTSCKPGRDRLQKMADIYQQEFLGKLRMLVRKRASPDDPASNLVPVDPRVKAIGVWDTVGSLGFPKMVAGLDMLRPGRSAEELRFASFDVHEKVDYAFHALALDEWRHAFKPTLWSLPKLTNGADRKTHLRQVWFPGSHSDVGGGGDDQQIAMISLAWMADQLASIGVEFVPAEMARIFNTANLGTDVRPWGLGKISNPGFTATPDRIYDGLMYPIEWLRGGNTVHGTRTPGLYPDENEHHDGLQNGGTPEGPDKEDRQHELIHPSVRIRLHSNGKALDDNGTWGCIALKKNGYQLDKATEAHPAWAQFPQAAGHSSLSKTLTGCVIAVQGDQVDAVRASLAPTNGSQSGVTVNGQSKSPKNGGDWRNNEEIRRLVKQRTFRINNDLATHVVPRQLPFEEDLCTPEKGIKEETLYQPQGQSVAKPWVWKSKGKTLHEERVGIWERLLFQVSKDLYDRRLQSEQGKADDSRTQSSQSSMFSVFKFGWGGTANGPTSTSTETNEIRHNTFEDVITSQKGDGRTYSQRARVVEYHEDEQGNASFAAVL</sequence>
<proteinExistence type="predicted"/>
<feature type="compositionally biased region" description="Polar residues" evidence="1">
    <location>
        <begin position="568"/>
        <end position="586"/>
    </location>
</feature>
<dbReference type="Gene3D" id="3.40.50.1820">
    <property type="entry name" value="alpha/beta hydrolase"/>
    <property type="match status" value="1"/>
</dbReference>
<dbReference type="Pfam" id="PF09994">
    <property type="entry name" value="T6SS_Tle1-like_cat"/>
    <property type="match status" value="1"/>
</dbReference>
<evidence type="ECO:0000313" key="3">
    <source>
        <dbReference type="EMBL" id="KAH7312492.1"/>
    </source>
</evidence>
<keyword evidence="4" id="KW-1185">Reference proteome</keyword>
<name>A0A8K0SS54_9HYPO</name>
<dbReference type="OrthoDB" id="3057168at2759"/>
<accession>A0A8K0SS54</accession>
<evidence type="ECO:0000313" key="4">
    <source>
        <dbReference type="Proteomes" id="UP000813444"/>
    </source>
</evidence>
<dbReference type="Proteomes" id="UP000813444">
    <property type="component" value="Unassembled WGS sequence"/>
</dbReference>
<dbReference type="InterPro" id="IPR029058">
    <property type="entry name" value="AB_hydrolase_fold"/>
</dbReference>
<gene>
    <name evidence="3" type="ORF">B0I35DRAFT_437135</name>
</gene>
<dbReference type="InterPro" id="IPR018712">
    <property type="entry name" value="Tle1-like_cat"/>
</dbReference>
<dbReference type="PANTHER" id="PTHR33840">
    <property type="match status" value="1"/>
</dbReference>
<dbReference type="PANTHER" id="PTHR33840:SF1">
    <property type="entry name" value="TLE1 PHOSPHOLIPASE DOMAIN-CONTAINING PROTEIN"/>
    <property type="match status" value="1"/>
</dbReference>
<feature type="region of interest" description="Disordered" evidence="1">
    <location>
        <begin position="568"/>
        <end position="594"/>
    </location>
</feature>
<dbReference type="EMBL" id="JAGPNK010000010">
    <property type="protein sequence ID" value="KAH7312492.1"/>
    <property type="molecule type" value="Genomic_DNA"/>
</dbReference>
<organism evidence="3 4">
    <name type="scientific">Stachybotrys elegans</name>
    <dbReference type="NCBI Taxonomy" id="80388"/>
    <lineage>
        <taxon>Eukaryota</taxon>
        <taxon>Fungi</taxon>
        <taxon>Dikarya</taxon>
        <taxon>Ascomycota</taxon>
        <taxon>Pezizomycotina</taxon>
        <taxon>Sordariomycetes</taxon>
        <taxon>Hypocreomycetidae</taxon>
        <taxon>Hypocreales</taxon>
        <taxon>Stachybotryaceae</taxon>
        <taxon>Stachybotrys</taxon>
    </lineage>
</organism>
<protein>
    <recommendedName>
        <fullName evidence="2">T6SS Phospholipase effector Tle1-like catalytic domain-containing protein</fullName>
    </recommendedName>
</protein>